<gene>
    <name evidence="3" type="ORF">CYCCA115_LOCUS17350</name>
</gene>
<comment type="caution">
    <text evidence="3">The sequence shown here is derived from an EMBL/GenBank/DDBJ whole genome shotgun (WGS) entry which is preliminary data.</text>
</comment>
<feature type="transmembrane region" description="Helical" evidence="2">
    <location>
        <begin position="157"/>
        <end position="175"/>
    </location>
</feature>
<proteinExistence type="predicted"/>
<accession>A0AAD2FZZ5</accession>
<evidence type="ECO:0000256" key="2">
    <source>
        <dbReference type="SAM" id="Phobius"/>
    </source>
</evidence>
<organism evidence="3 4">
    <name type="scientific">Cylindrotheca closterium</name>
    <dbReference type="NCBI Taxonomy" id="2856"/>
    <lineage>
        <taxon>Eukaryota</taxon>
        <taxon>Sar</taxon>
        <taxon>Stramenopiles</taxon>
        <taxon>Ochrophyta</taxon>
        <taxon>Bacillariophyta</taxon>
        <taxon>Bacillariophyceae</taxon>
        <taxon>Bacillariophycidae</taxon>
        <taxon>Bacillariales</taxon>
        <taxon>Bacillariaceae</taxon>
        <taxon>Cylindrotheca</taxon>
    </lineage>
</organism>
<dbReference type="Proteomes" id="UP001295423">
    <property type="component" value="Unassembled WGS sequence"/>
</dbReference>
<sequence length="319" mass="34985">MVTKKNKKSTANKKSKAVKTEKVAAAAAAAEKEPVDEPQGDMFTPSQLAGLIMLGVGAMKLYELWNAYDEGTSEDGYWCMAYLNDEVTCSHPSFPSMILAKFYSSVNLWVLTCIMIMVVWNSETYFSKLTTCLCMSPLSTTILGITMSQGDLVSGKYISMMLICFALLCTCVPNSREKIPFLSDKPLSLTSQPSMCLMALFAVSMFDVVRLSGGEFGRENALLETATLLPEKAKILVNFWCLDKLSMALIYLFALYHFPLGIQANFLFLVSGMKLLEGIVQMSMMSEPFQNGGLYQAITVATGIFAAVASMSPTKTKAE</sequence>
<reference evidence="3" key="1">
    <citation type="submission" date="2023-08" db="EMBL/GenBank/DDBJ databases">
        <authorList>
            <person name="Audoor S."/>
            <person name="Bilcke G."/>
        </authorList>
    </citation>
    <scope>NUCLEOTIDE SEQUENCE</scope>
</reference>
<keyword evidence="4" id="KW-1185">Reference proteome</keyword>
<dbReference type="EMBL" id="CAKOGP040001980">
    <property type="protein sequence ID" value="CAJ1958786.1"/>
    <property type="molecule type" value="Genomic_DNA"/>
</dbReference>
<keyword evidence="2" id="KW-1133">Transmembrane helix</keyword>
<evidence type="ECO:0000313" key="3">
    <source>
        <dbReference type="EMBL" id="CAJ1958786.1"/>
    </source>
</evidence>
<feature type="transmembrane region" description="Helical" evidence="2">
    <location>
        <begin position="293"/>
        <end position="311"/>
    </location>
</feature>
<name>A0AAD2FZZ5_9STRA</name>
<evidence type="ECO:0000256" key="1">
    <source>
        <dbReference type="SAM" id="MobiDB-lite"/>
    </source>
</evidence>
<keyword evidence="2" id="KW-0472">Membrane</keyword>
<keyword evidence="2" id="KW-0812">Transmembrane</keyword>
<feature type="compositionally biased region" description="Basic residues" evidence="1">
    <location>
        <begin position="1"/>
        <end position="17"/>
    </location>
</feature>
<dbReference type="AlphaFoldDB" id="A0AAD2FZZ5"/>
<feature type="transmembrane region" description="Helical" evidence="2">
    <location>
        <begin position="249"/>
        <end position="273"/>
    </location>
</feature>
<protein>
    <submittedName>
        <fullName evidence="3">Uncharacterized protein</fullName>
    </submittedName>
</protein>
<feature type="transmembrane region" description="Helical" evidence="2">
    <location>
        <begin position="187"/>
        <end position="209"/>
    </location>
</feature>
<feature type="transmembrane region" description="Helical" evidence="2">
    <location>
        <begin position="102"/>
        <end position="120"/>
    </location>
</feature>
<feature type="region of interest" description="Disordered" evidence="1">
    <location>
        <begin position="1"/>
        <end position="21"/>
    </location>
</feature>
<evidence type="ECO:0000313" key="4">
    <source>
        <dbReference type="Proteomes" id="UP001295423"/>
    </source>
</evidence>